<accession>A0AAD5HET2</accession>
<sequence>MSDAQHHRQPVSSTYASKAMHYASLNAQLDVLQKNVEELQQKLQVTTQQIPSFRKMGILHSSMFMSATRVINNQNEPKSDTHSSISA</sequence>
<evidence type="ECO:0000313" key="2">
    <source>
        <dbReference type="EMBL" id="KAI8581730.1"/>
    </source>
</evidence>
<dbReference type="RefSeq" id="XP_051446734.1">
    <property type="nucleotide sequence ID" value="XM_051587330.1"/>
</dbReference>
<reference evidence="2" key="1">
    <citation type="submission" date="2021-06" db="EMBL/GenBank/DDBJ databases">
        <authorList>
            <consortium name="DOE Joint Genome Institute"/>
            <person name="Mondo S.J."/>
            <person name="Amses K.R."/>
            <person name="Simmons D.R."/>
            <person name="Longcore J.E."/>
            <person name="Seto K."/>
            <person name="Alves G.H."/>
            <person name="Bonds A.E."/>
            <person name="Quandt C.A."/>
            <person name="Davis W.J."/>
            <person name="Chang Y."/>
            <person name="Letcher P.M."/>
            <person name="Powell M.J."/>
            <person name="Kuo A."/>
            <person name="Labutti K."/>
            <person name="Pangilinan J."/>
            <person name="Andreopoulos W."/>
            <person name="Tritt A."/>
            <person name="Riley R."/>
            <person name="Hundley H."/>
            <person name="Johnson J."/>
            <person name="Lipzen A."/>
            <person name="Barry K."/>
            <person name="Berbee M.L."/>
            <person name="Buchler N.E."/>
            <person name="Grigoriev I.V."/>
            <person name="Spatafora J.W."/>
            <person name="Stajich J.E."/>
            <person name="James T.Y."/>
        </authorList>
    </citation>
    <scope>NUCLEOTIDE SEQUENCE</scope>
    <source>
        <strain evidence="2">AG</strain>
    </source>
</reference>
<name>A0AAD5HET2_UMBRA</name>
<evidence type="ECO:0000313" key="3">
    <source>
        <dbReference type="Proteomes" id="UP001206595"/>
    </source>
</evidence>
<keyword evidence="1" id="KW-0175">Coiled coil</keyword>
<dbReference type="EMBL" id="MU620904">
    <property type="protein sequence ID" value="KAI8581730.1"/>
    <property type="molecule type" value="Genomic_DNA"/>
</dbReference>
<dbReference type="AlphaFoldDB" id="A0AAD5HET2"/>
<dbReference type="GeneID" id="75912675"/>
<proteinExistence type="predicted"/>
<protein>
    <submittedName>
        <fullName evidence="2">Uncharacterized protein</fullName>
    </submittedName>
</protein>
<comment type="caution">
    <text evidence="2">The sequence shown here is derived from an EMBL/GenBank/DDBJ whole genome shotgun (WGS) entry which is preliminary data.</text>
</comment>
<dbReference type="GO" id="GO:0008608">
    <property type="term" value="P:attachment of spindle microtubules to kinetochore"/>
    <property type="evidence" value="ECO:0007669"/>
    <property type="project" value="InterPro"/>
</dbReference>
<organism evidence="2 3">
    <name type="scientific">Umbelopsis ramanniana AG</name>
    <dbReference type="NCBI Taxonomy" id="1314678"/>
    <lineage>
        <taxon>Eukaryota</taxon>
        <taxon>Fungi</taxon>
        <taxon>Fungi incertae sedis</taxon>
        <taxon>Mucoromycota</taxon>
        <taxon>Mucoromycotina</taxon>
        <taxon>Umbelopsidomycetes</taxon>
        <taxon>Umbelopsidales</taxon>
        <taxon>Umbelopsidaceae</taxon>
        <taxon>Umbelopsis</taxon>
    </lineage>
</organism>
<reference evidence="2" key="2">
    <citation type="journal article" date="2022" name="Proc. Natl. Acad. Sci. U.S.A.">
        <title>Diploid-dominant life cycles characterize the early evolution of Fungi.</title>
        <authorList>
            <person name="Amses K.R."/>
            <person name="Simmons D.R."/>
            <person name="Longcore J.E."/>
            <person name="Mondo S.J."/>
            <person name="Seto K."/>
            <person name="Jeronimo G.H."/>
            <person name="Bonds A.E."/>
            <person name="Quandt C.A."/>
            <person name="Davis W.J."/>
            <person name="Chang Y."/>
            <person name="Federici B.A."/>
            <person name="Kuo A."/>
            <person name="LaButti K."/>
            <person name="Pangilinan J."/>
            <person name="Andreopoulos W."/>
            <person name="Tritt A."/>
            <person name="Riley R."/>
            <person name="Hundley H."/>
            <person name="Johnson J."/>
            <person name="Lipzen A."/>
            <person name="Barry K."/>
            <person name="Lang B.F."/>
            <person name="Cuomo C.A."/>
            <person name="Buchler N.E."/>
            <person name="Grigoriev I.V."/>
            <person name="Spatafora J.W."/>
            <person name="Stajich J.E."/>
            <person name="James T.Y."/>
        </authorList>
    </citation>
    <scope>NUCLEOTIDE SEQUENCE</scope>
    <source>
        <strain evidence="2">AG</strain>
    </source>
</reference>
<dbReference type="GO" id="GO:0042729">
    <property type="term" value="C:DASH complex"/>
    <property type="evidence" value="ECO:0007669"/>
    <property type="project" value="TreeGrafter"/>
</dbReference>
<dbReference type="PANTHER" id="PTHR28289">
    <property type="entry name" value="DASH COMPLEX SUBUNIT HSK3"/>
    <property type="match status" value="1"/>
</dbReference>
<keyword evidence="3" id="KW-1185">Reference proteome</keyword>
<evidence type="ECO:0000256" key="1">
    <source>
        <dbReference type="SAM" id="Coils"/>
    </source>
</evidence>
<dbReference type="GO" id="GO:0051010">
    <property type="term" value="F:microtubule plus-end binding"/>
    <property type="evidence" value="ECO:0007669"/>
    <property type="project" value="TreeGrafter"/>
</dbReference>
<dbReference type="Pfam" id="PF08227">
    <property type="entry name" value="DASH_Hsk3"/>
    <property type="match status" value="1"/>
</dbReference>
<gene>
    <name evidence="2" type="ORF">K450DRAFT_230898</name>
</gene>
<dbReference type="Proteomes" id="UP001206595">
    <property type="component" value="Unassembled WGS sequence"/>
</dbReference>
<feature type="coiled-coil region" evidence="1">
    <location>
        <begin position="22"/>
        <end position="49"/>
    </location>
</feature>
<dbReference type="PANTHER" id="PTHR28289:SF1">
    <property type="entry name" value="DASH COMPLEX SUBUNIT HSK3"/>
    <property type="match status" value="1"/>
</dbReference>
<dbReference type="InterPro" id="IPR042332">
    <property type="entry name" value="Hsk3"/>
</dbReference>
<dbReference type="InterPro" id="IPR013183">
    <property type="entry name" value="Hsk3-like"/>
</dbReference>